<dbReference type="PANTHER" id="PTHR30086">
    <property type="entry name" value="ARGININE EXPORTER PROTEIN ARGO"/>
    <property type="match status" value="1"/>
</dbReference>
<keyword evidence="3 6" id="KW-0812">Transmembrane</keyword>
<feature type="transmembrane region" description="Helical" evidence="6">
    <location>
        <begin position="41"/>
        <end position="63"/>
    </location>
</feature>
<dbReference type="PIRSF" id="PIRSF006324">
    <property type="entry name" value="LeuE"/>
    <property type="match status" value="1"/>
</dbReference>
<keyword evidence="5 6" id="KW-0472">Membrane</keyword>
<dbReference type="GO" id="GO:0015171">
    <property type="term" value="F:amino acid transmembrane transporter activity"/>
    <property type="evidence" value="ECO:0007669"/>
    <property type="project" value="TreeGrafter"/>
</dbReference>
<feature type="transmembrane region" description="Helical" evidence="6">
    <location>
        <begin position="196"/>
        <end position="216"/>
    </location>
</feature>
<dbReference type="Pfam" id="PF01810">
    <property type="entry name" value="LysE"/>
    <property type="match status" value="1"/>
</dbReference>
<dbReference type="PANTHER" id="PTHR30086:SF20">
    <property type="entry name" value="ARGININE EXPORTER PROTEIN ARGO-RELATED"/>
    <property type="match status" value="1"/>
</dbReference>
<organism evidence="7">
    <name type="scientific">Sulfitobacter guttiformis</name>
    <dbReference type="NCBI Taxonomy" id="74349"/>
    <lineage>
        <taxon>Bacteria</taxon>
        <taxon>Pseudomonadati</taxon>
        <taxon>Pseudomonadota</taxon>
        <taxon>Alphaproteobacteria</taxon>
        <taxon>Rhodobacterales</taxon>
        <taxon>Roseobacteraceae</taxon>
        <taxon>Sulfitobacter</taxon>
    </lineage>
</organism>
<dbReference type="OrthoDB" id="9804822at2"/>
<gene>
    <name evidence="8" type="ORF">C8N30_3901</name>
    <name evidence="7" type="ORF">pSG53_029</name>
</gene>
<dbReference type="EMBL" id="RAQK01000004">
    <property type="protein sequence ID" value="RKE91032.1"/>
    <property type="molecule type" value="Genomic_DNA"/>
</dbReference>
<keyword evidence="9" id="KW-1185">Reference proteome</keyword>
<dbReference type="AlphaFoldDB" id="J7G2B1"/>
<dbReference type="RefSeq" id="WP_015063188.1">
    <property type="nucleotide sequence ID" value="NC_019362.1"/>
</dbReference>
<reference evidence="8 9" key="2">
    <citation type="submission" date="2018-09" db="EMBL/GenBank/DDBJ databases">
        <title>Genomic Encyclopedia of Archaeal and Bacterial Type Strains, Phase II (KMG-II): from individual species to whole genera.</title>
        <authorList>
            <person name="Goeker M."/>
        </authorList>
    </citation>
    <scope>NUCLEOTIDE SEQUENCE [LARGE SCALE GENOMIC DNA]</scope>
    <source>
        <strain evidence="8 9">DSM 11458</strain>
    </source>
</reference>
<feature type="transmembrane region" description="Helical" evidence="6">
    <location>
        <begin position="158"/>
        <end position="184"/>
    </location>
</feature>
<dbReference type="EMBL" id="JN172926">
    <property type="protein sequence ID" value="AFP55399.1"/>
    <property type="molecule type" value="Genomic_DNA"/>
</dbReference>
<evidence type="ECO:0000313" key="7">
    <source>
        <dbReference type="EMBL" id="AFP55399.1"/>
    </source>
</evidence>
<proteinExistence type="predicted"/>
<feature type="transmembrane region" description="Helical" evidence="6">
    <location>
        <begin position="6"/>
        <end position="29"/>
    </location>
</feature>
<evidence type="ECO:0000256" key="6">
    <source>
        <dbReference type="SAM" id="Phobius"/>
    </source>
</evidence>
<dbReference type="GO" id="GO:0005886">
    <property type="term" value="C:plasma membrane"/>
    <property type="evidence" value="ECO:0007669"/>
    <property type="project" value="UniProtKB-SubCell"/>
</dbReference>
<dbReference type="InterPro" id="IPR001123">
    <property type="entry name" value="LeuE-type"/>
</dbReference>
<protein>
    <submittedName>
        <fullName evidence="8">Threonine/homoserine/homoserine lactone efflux protein</fullName>
    </submittedName>
    <submittedName>
        <fullName evidence="7">Transporter, LysE family</fullName>
    </submittedName>
</protein>
<dbReference type="Proteomes" id="UP000284407">
    <property type="component" value="Unassembled WGS sequence"/>
</dbReference>
<evidence type="ECO:0000256" key="3">
    <source>
        <dbReference type="ARBA" id="ARBA00022692"/>
    </source>
</evidence>
<keyword evidence="7" id="KW-0614">Plasmid</keyword>
<evidence type="ECO:0000256" key="2">
    <source>
        <dbReference type="ARBA" id="ARBA00022475"/>
    </source>
</evidence>
<geneLocation type="plasmid" evidence="7">
    <name>pSG53</name>
</geneLocation>
<sequence length="217" mass="23120">MPPIENVMAVLVAGFFLSVTPGPSMLYVLSHSVGQSRAAGLASAVGLALGGMLLAVATALGLAKLFEEVPSVVIILRYLGSAYLVWLGLNMIRNAHREAQTSFTAQKVAQKPISSIVWQGVVVELLNPKTVLFFALFLPPFVYAGAGPEGVSDVRLQLLVLGVLVPLTAIPSDLMIAILGGAVTRTINQRRRFRERLAWTGGLILIMIAVNLHIGLI</sequence>
<evidence type="ECO:0000256" key="5">
    <source>
        <dbReference type="ARBA" id="ARBA00023136"/>
    </source>
</evidence>
<evidence type="ECO:0000256" key="4">
    <source>
        <dbReference type="ARBA" id="ARBA00022989"/>
    </source>
</evidence>
<keyword evidence="4 6" id="KW-1133">Transmembrane helix</keyword>
<evidence type="ECO:0000313" key="8">
    <source>
        <dbReference type="EMBL" id="RKE91032.1"/>
    </source>
</evidence>
<accession>J7G2B1</accession>
<comment type="subcellular location">
    <subcellularLocation>
        <location evidence="1">Cell membrane</location>
        <topology evidence="1">Multi-pass membrane protein</topology>
    </subcellularLocation>
</comment>
<feature type="transmembrane region" description="Helical" evidence="6">
    <location>
        <begin position="116"/>
        <end position="138"/>
    </location>
</feature>
<feature type="transmembrane region" description="Helical" evidence="6">
    <location>
        <begin position="69"/>
        <end position="89"/>
    </location>
</feature>
<keyword evidence="2" id="KW-1003">Cell membrane</keyword>
<name>J7G2B1_9RHOB</name>
<reference evidence="7" key="1">
    <citation type="journal article" date="2012" name="Environ. Microbiol.">
        <title>Think pink: photosynthesis, plasmids and the Roseobacter clade.</title>
        <authorList>
            <person name="Petersen J."/>
            <person name="Brinkmann H."/>
            <person name="Bunk B."/>
            <person name="Michael V."/>
            <person name="Pauker O."/>
            <person name="Pradella S."/>
        </authorList>
    </citation>
    <scope>NUCLEOTIDE SEQUENCE</scope>
    <source>
        <strain evidence="7">DSM 11458</strain>
        <plasmid evidence="7">pSG53</plasmid>
    </source>
</reference>
<dbReference type="STRING" id="1443111.Z949_26"/>
<evidence type="ECO:0000313" key="9">
    <source>
        <dbReference type="Proteomes" id="UP000284407"/>
    </source>
</evidence>
<evidence type="ECO:0000256" key="1">
    <source>
        <dbReference type="ARBA" id="ARBA00004651"/>
    </source>
</evidence>